<dbReference type="CDD" id="cd16917">
    <property type="entry name" value="HATPase_UhpB-NarQ-NarX-like"/>
    <property type="match status" value="1"/>
</dbReference>
<dbReference type="Gene3D" id="3.30.565.10">
    <property type="entry name" value="Histidine kinase-like ATPase, C-terminal domain"/>
    <property type="match status" value="1"/>
</dbReference>
<dbReference type="InterPro" id="IPR036890">
    <property type="entry name" value="HATPase_C_sf"/>
</dbReference>
<evidence type="ECO:0000256" key="8">
    <source>
        <dbReference type="ARBA" id="ARBA00022777"/>
    </source>
</evidence>
<dbReference type="Gene3D" id="1.20.5.1930">
    <property type="match status" value="1"/>
</dbReference>
<keyword evidence="13" id="KW-0175">Coiled coil</keyword>
<dbReference type="SUPFAM" id="SSF55785">
    <property type="entry name" value="PYP-like sensor domain (PAS domain)"/>
    <property type="match status" value="1"/>
</dbReference>
<keyword evidence="10 14" id="KW-1133">Transmembrane helix</keyword>
<keyword evidence="9" id="KW-0067">ATP-binding</keyword>
<keyword evidence="11" id="KW-0902">Two-component regulatory system</keyword>
<dbReference type="PANTHER" id="PTHR24421:SF10">
    <property type="entry name" value="NITRATE_NITRITE SENSOR PROTEIN NARQ"/>
    <property type="match status" value="1"/>
</dbReference>
<evidence type="ECO:0000256" key="5">
    <source>
        <dbReference type="ARBA" id="ARBA00022679"/>
    </source>
</evidence>
<comment type="caution">
    <text evidence="16">The sequence shown here is derived from an EMBL/GenBank/DDBJ whole genome shotgun (WGS) entry which is preliminary data.</text>
</comment>
<dbReference type="Pfam" id="PF07730">
    <property type="entry name" value="HisKA_3"/>
    <property type="match status" value="1"/>
</dbReference>
<dbReference type="Gene3D" id="3.30.450.20">
    <property type="entry name" value="PAS domain"/>
    <property type="match status" value="1"/>
</dbReference>
<evidence type="ECO:0000256" key="13">
    <source>
        <dbReference type="SAM" id="Coils"/>
    </source>
</evidence>
<name>A0ABP9D5T7_9BACT</name>
<evidence type="ECO:0000259" key="15">
    <source>
        <dbReference type="PROSITE" id="PS50109"/>
    </source>
</evidence>
<dbReference type="Pfam" id="PF02518">
    <property type="entry name" value="HATPase_c"/>
    <property type="match status" value="1"/>
</dbReference>
<keyword evidence="6 14" id="KW-0812">Transmembrane</keyword>
<feature type="domain" description="Histidine kinase" evidence="15">
    <location>
        <begin position="510"/>
        <end position="600"/>
    </location>
</feature>
<evidence type="ECO:0000256" key="7">
    <source>
        <dbReference type="ARBA" id="ARBA00022741"/>
    </source>
</evidence>
<dbReference type="InterPro" id="IPR035965">
    <property type="entry name" value="PAS-like_dom_sf"/>
</dbReference>
<accession>A0ABP9D5T7</accession>
<comment type="catalytic activity">
    <reaction evidence="1">
        <text>ATP + protein L-histidine = ADP + protein N-phospho-L-histidine.</text>
        <dbReference type="EC" id="2.7.13.3"/>
    </reaction>
</comment>
<keyword evidence="8" id="KW-0418">Kinase</keyword>
<dbReference type="Pfam" id="PF13675">
    <property type="entry name" value="PilJ"/>
    <property type="match status" value="1"/>
</dbReference>
<evidence type="ECO:0000256" key="3">
    <source>
        <dbReference type="ARBA" id="ARBA00012438"/>
    </source>
</evidence>
<dbReference type="PANTHER" id="PTHR24421">
    <property type="entry name" value="NITRATE/NITRITE SENSOR PROTEIN NARX-RELATED"/>
    <property type="match status" value="1"/>
</dbReference>
<evidence type="ECO:0000313" key="16">
    <source>
        <dbReference type="EMBL" id="GAA4828842.1"/>
    </source>
</evidence>
<keyword evidence="4" id="KW-0597">Phosphoprotein</keyword>
<evidence type="ECO:0000256" key="4">
    <source>
        <dbReference type="ARBA" id="ARBA00022553"/>
    </source>
</evidence>
<dbReference type="InterPro" id="IPR029095">
    <property type="entry name" value="NarX-like_N"/>
</dbReference>
<evidence type="ECO:0000256" key="12">
    <source>
        <dbReference type="ARBA" id="ARBA00023136"/>
    </source>
</evidence>
<organism evidence="16 17">
    <name type="scientific">Algivirga pacifica</name>
    <dbReference type="NCBI Taxonomy" id="1162670"/>
    <lineage>
        <taxon>Bacteria</taxon>
        <taxon>Pseudomonadati</taxon>
        <taxon>Bacteroidota</taxon>
        <taxon>Cytophagia</taxon>
        <taxon>Cytophagales</taxon>
        <taxon>Flammeovirgaceae</taxon>
        <taxon>Algivirga</taxon>
    </lineage>
</organism>
<protein>
    <recommendedName>
        <fullName evidence="3">histidine kinase</fullName>
        <ecNumber evidence="3">2.7.13.3</ecNumber>
    </recommendedName>
</protein>
<dbReference type="Proteomes" id="UP001500298">
    <property type="component" value="Unassembled WGS sequence"/>
</dbReference>
<evidence type="ECO:0000256" key="2">
    <source>
        <dbReference type="ARBA" id="ARBA00004141"/>
    </source>
</evidence>
<keyword evidence="12 14" id="KW-0472">Membrane</keyword>
<evidence type="ECO:0000256" key="1">
    <source>
        <dbReference type="ARBA" id="ARBA00000085"/>
    </source>
</evidence>
<keyword evidence="7" id="KW-0547">Nucleotide-binding</keyword>
<keyword evidence="5" id="KW-0808">Transferase</keyword>
<dbReference type="InterPro" id="IPR005467">
    <property type="entry name" value="His_kinase_dom"/>
</dbReference>
<dbReference type="RefSeq" id="WP_345370155.1">
    <property type="nucleotide sequence ID" value="NZ_BAABJX010000020.1"/>
</dbReference>
<reference evidence="17" key="1">
    <citation type="journal article" date="2019" name="Int. J. Syst. Evol. Microbiol.">
        <title>The Global Catalogue of Microorganisms (GCM) 10K type strain sequencing project: providing services to taxonomists for standard genome sequencing and annotation.</title>
        <authorList>
            <consortium name="The Broad Institute Genomics Platform"/>
            <consortium name="The Broad Institute Genome Sequencing Center for Infectious Disease"/>
            <person name="Wu L."/>
            <person name="Ma J."/>
        </authorList>
    </citation>
    <scope>NUCLEOTIDE SEQUENCE [LARGE SCALE GENOMIC DNA]</scope>
    <source>
        <strain evidence="17">JCM 18326</strain>
    </source>
</reference>
<dbReference type="SMART" id="SM00387">
    <property type="entry name" value="HATPase_c"/>
    <property type="match status" value="1"/>
</dbReference>
<evidence type="ECO:0000256" key="10">
    <source>
        <dbReference type="ARBA" id="ARBA00022989"/>
    </source>
</evidence>
<feature type="transmembrane region" description="Helical" evidence="14">
    <location>
        <begin position="26"/>
        <end position="45"/>
    </location>
</feature>
<dbReference type="SUPFAM" id="SSF55874">
    <property type="entry name" value="ATPase domain of HSP90 chaperone/DNA topoisomerase II/histidine kinase"/>
    <property type="match status" value="1"/>
</dbReference>
<dbReference type="InterPro" id="IPR050482">
    <property type="entry name" value="Sensor_HK_TwoCompSys"/>
</dbReference>
<evidence type="ECO:0000256" key="14">
    <source>
        <dbReference type="SAM" id="Phobius"/>
    </source>
</evidence>
<proteinExistence type="predicted"/>
<evidence type="ECO:0000313" key="17">
    <source>
        <dbReference type="Proteomes" id="UP001500298"/>
    </source>
</evidence>
<evidence type="ECO:0000256" key="11">
    <source>
        <dbReference type="ARBA" id="ARBA00023012"/>
    </source>
</evidence>
<dbReference type="InterPro" id="IPR011712">
    <property type="entry name" value="Sig_transdc_His_kin_sub3_dim/P"/>
</dbReference>
<sequence length="603" mass="69186">MKGTPLGIKKRYDYLKSYHFRDLGRLYAVAIFLIVLVLILTQLLIQHHIGLQQQDATVVNIAGRQRMLSQKIAKVALQLQQAKGAEIRTLQQELTAATTLWKESHQKLSSAAYWPDREQNSQKINELFEQLKPYYHKMLEGCALLEGGDTVYWSQGIKNILVNEKGYLGVMDTIVFQYSREAKERVQLLSHTEWILLTVSLIVIAFELFFIFRPTAQLVKDTVVELKNAKEQTDDLLQETEELYQTLGQAYQVLSDREEKEAPLQHVLAKVSLEGEAFWVSPDFRDMMQWETRKPLKIKEWWREEGYEQAFIEQVWGIVKEKGAWHGEVRVTSGEGDFVWLDLHLVKVPYHGIEAVMVMGVDLSDQKEAEALTNEINMEKIEREIDKMRIRSALIMEGQEEERKRISKDIHDGIGQLLTGLKFKLESLSLKNEKKTVEQLGELKKLVQRIIVESRRIAFHLAPSSLTDYGLPAVLNKFAAEVSRLSDYEVTFINRSGFLGRLDPSVETNVYRIVQEAVNNAIKYAKGNHIVVEMEHDSRYLLINVQDDGVGFDKENMPEHKKGLGLLNMEDRTRFVQGTLVFDTAIGQGTKVLLQVPLKKGMG</sequence>
<comment type="subcellular location">
    <subcellularLocation>
        <location evidence="2">Membrane</location>
        <topology evidence="2">Multi-pass membrane protein</topology>
    </subcellularLocation>
</comment>
<dbReference type="InterPro" id="IPR003594">
    <property type="entry name" value="HATPase_dom"/>
</dbReference>
<feature type="coiled-coil region" evidence="13">
    <location>
        <begin position="219"/>
        <end position="246"/>
    </location>
</feature>
<gene>
    <name evidence="16" type="ORF">GCM10023331_12480</name>
</gene>
<dbReference type="EC" id="2.7.13.3" evidence="3"/>
<evidence type="ECO:0000256" key="6">
    <source>
        <dbReference type="ARBA" id="ARBA00022692"/>
    </source>
</evidence>
<keyword evidence="17" id="KW-1185">Reference proteome</keyword>
<dbReference type="EMBL" id="BAABJX010000020">
    <property type="protein sequence ID" value="GAA4828842.1"/>
    <property type="molecule type" value="Genomic_DNA"/>
</dbReference>
<dbReference type="PROSITE" id="PS50109">
    <property type="entry name" value="HIS_KIN"/>
    <property type="match status" value="1"/>
</dbReference>
<evidence type="ECO:0000256" key="9">
    <source>
        <dbReference type="ARBA" id="ARBA00022840"/>
    </source>
</evidence>